<protein>
    <submittedName>
        <fullName evidence="2">ACT domain-containing protein</fullName>
    </submittedName>
</protein>
<dbReference type="EMBL" id="DSVL01000292">
    <property type="protein sequence ID" value="HFH29753.1"/>
    <property type="molecule type" value="Genomic_DNA"/>
</dbReference>
<dbReference type="PANTHER" id="PTHR40099">
    <property type="entry name" value="ACETOLACTATE SYNTHASE, SMALL SUBUNIT"/>
    <property type="match status" value="1"/>
</dbReference>
<dbReference type="SUPFAM" id="SSF55021">
    <property type="entry name" value="ACT-like"/>
    <property type="match status" value="2"/>
</dbReference>
<dbReference type="InterPro" id="IPR045865">
    <property type="entry name" value="ACT-like_dom_sf"/>
</dbReference>
<comment type="caution">
    <text evidence="2">The sequence shown here is derived from an EMBL/GenBank/DDBJ whole genome shotgun (WGS) entry which is preliminary data.</text>
</comment>
<organism evidence="2">
    <name type="scientific">Gracilinema caldarium</name>
    <dbReference type="NCBI Taxonomy" id="215591"/>
    <lineage>
        <taxon>Bacteria</taxon>
        <taxon>Pseudomonadati</taxon>
        <taxon>Spirochaetota</taxon>
        <taxon>Spirochaetia</taxon>
        <taxon>Spirochaetales</taxon>
        <taxon>Breznakiellaceae</taxon>
        <taxon>Gracilinema</taxon>
    </lineage>
</organism>
<dbReference type="InterPro" id="IPR045739">
    <property type="entry name" value="ACT_dom_pair"/>
</dbReference>
<accession>A0A7C3E9T7</accession>
<evidence type="ECO:0000313" key="2">
    <source>
        <dbReference type="EMBL" id="HFH29753.1"/>
    </source>
</evidence>
<reference evidence="2" key="1">
    <citation type="journal article" date="2020" name="mSystems">
        <title>Genome- and Community-Level Interaction Insights into Carbon Utilization and Element Cycling Functions of Hydrothermarchaeota in Hydrothermal Sediment.</title>
        <authorList>
            <person name="Zhou Z."/>
            <person name="Liu Y."/>
            <person name="Xu W."/>
            <person name="Pan J."/>
            <person name="Luo Z.H."/>
            <person name="Li M."/>
        </authorList>
    </citation>
    <scope>NUCLEOTIDE SEQUENCE [LARGE SCALE GENOMIC DNA]</scope>
    <source>
        <strain evidence="2">SpSt-503</strain>
    </source>
</reference>
<evidence type="ECO:0000259" key="1">
    <source>
        <dbReference type="PROSITE" id="PS51671"/>
    </source>
</evidence>
<gene>
    <name evidence="2" type="ORF">ENS59_09635</name>
</gene>
<feature type="domain" description="ACT" evidence="1">
    <location>
        <begin position="5"/>
        <end position="79"/>
    </location>
</feature>
<dbReference type="InterPro" id="IPR002912">
    <property type="entry name" value="ACT_dom"/>
</dbReference>
<dbReference type="AlphaFoldDB" id="A0A7C3E9T7"/>
<dbReference type="CDD" id="cd04908">
    <property type="entry name" value="ACT_Bt0572_1"/>
    <property type="match status" value="1"/>
</dbReference>
<dbReference type="PANTHER" id="PTHR40099:SF1">
    <property type="entry name" value="ACETOLACTATE SYNTHASE, SMALL SUBUNIT"/>
    <property type="match status" value="1"/>
</dbReference>
<dbReference type="CDD" id="cd04882">
    <property type="entry name" value="ACT_Bt0572_2"/>
    <property type="match status" value="1"/>
</dbReference>
<dbReference type="Gene3D" id="3.30.2130.10">
    <property type="entry name" value="VC0802-like"/>
    <property type="match status" value="1"/>
</dbReference>
<name>A0A7C3E9T7_9SPIR</name>
<dbReference type="Pfam" id="PF19571">
    <property type="entry name" value="ACT_8"/>
    <property type="match status" value="1"/>
</dbReference>
<sequence>MQIKQISIFLENTSGRLAEVTKVLANAKVNIRAISIADTADFGILRLIVDKVDEAMAALTKAGLTARTTDVLAVEITDEPGSLARVMELFQATKVNIEYLYASLEGSPGKAVVIFKVEDIQHGLHIVQEHGLSVLEKF</sequence>
<dbReference type="PROSITE" id="PS51671">
    <property type="entry name" value="ACT"/>
    <property type="match status" value="1"/>
</dbReference>
<proteinExistence type="predicted"/>